<dbReference type="InterPro" id="IPR003593">
    <property type="entry name" value="AAA+_ATPase"/>
</dbReference>
<protein>
    <submittedName>
        <fullName evidence="2">ATP-binding protein</fullName>
    </submittedName>
</protein>
<feature type="domain" description="AAA+ ATPase" evidence="1">
    <location>
        <begin position="474"/>
        <end position="797"/>
    </location>
</feature>
<dbReference type="GO" id="GO:0005524">
    <property type="term" value="F:ATP binding"/>
    <property type="evidence" value="ECO:0007669"/>
    <property type="project" value="UniProtKB-KW"/>
</dbReference>
<dbReference type="SMART" id="SM00382">
    <property type="entry name" value="AAA"/>
    <property type="match status" value="1"/>
</dbReference>
<dbReference type="RefSeq" id="WP_344583485.1">
    <property type="nucleotide sequence ID" value="NZ_BAAARK010000040.1"/>
</dbReference>
<proteinExistence type="predicted"/>
<evidence type="ECO:0000313" key="2">
    <source>
        <dbReference type="EMBL" id="GAA2686925.1"/>
    </source>
</evidence>
<dbReference type="Gene3D" id="3.40.50.300">
    <property type="entry name" value="P-loop containing nucleotide triphosphate hydrolases"/>
    <property type="match status" value="1"/>
</dbReference>
<comment type="caution">
    <text evidence="2">The sequence shown here is derived from an EMBL/GenBank/DDBJ whole genome shotgun (WGS) entry which is preliminary data.</text>
</comment>
<evidence type="ECO:0000259" key="1">
    <source>
        <dbReference type="SMART" id="SM00382"/>
    </source>
</evidence>
<sequence length="899" mass="99884">MTQHHTTTKRAEQRRGLLGRLLTTTHHDKTARPYLSGLQLTDVIGNLVVSRTGTVTAWYVAAPQRWSFLSNDDRNTLLVTHAQRLADLTGRRLHLRITHRPYPVARWARALDESVIHPLPGWDRYLHEEQLKVAQLPLDNKVVYYGVRIGRLSGLGRTTAKYLRASQRELDALGRELQEVDSTMGAAGMSAIPATPDEMHWLLVRSLSLGLPAPLDVPPQTTDHWHTADLAEYTDAAEWRSPEPYGPHIEVIGTRDGRQLRRYVSVLTMGRMSLPAIPETGHAPWLQRLDRLPCPYEVSATFEVREGDEVNKEMRDQLQRIYHQVRHHQEHGVDIPQQLARQRQQGLDTEDEVRSDGFAGVSTRVRGWIRIAVAGTTPEQVHDRAQRVERLYKGHILIHHGADQYRMAREFIPCEPLANDAYQRRMPVTTLAGALPAASALVGDRSGPNLGYTSGASRRAVMWHPWRSTEVHERSGLTVIVASPGGGKSTLAGKIAYDSARMGVPFTVLDPSGPLVRLCQLPELRPFSREVDLMAAEPGTLNPFRIIPDPRADHYTPDLPAYRDKPDPREAAERAYRAAVQSAQAQRRTLAVDVLRGLLDSSLRSSEATNKALLMASQRADTSVNSSPYAIISALRAMEGSLEEHAKHLAELLEGAAELPQGQLIFPQVDGGDDTYLTEHHRLVVMSLRGLSLPTAGVPSNEWTLEEQYSMPLLYLAGWYAQRTIYHREMSERKGLFLDEAWALLSVSSGRALAKKTGRDSRKHNCRSLVASQDAGDLIAADLANWIDSVFLGRTTSAEAQRAALQLLGISPGSGYERVLAELSQPRRDSSGQHKADQFDREFVFADGVSGIERIRIALQHRPSLLQALNTTAAPLAAKTAESNPWMSDDVLDLVKGGA</sequence>
<dbReference type="SUPFAM" id="SSF52540">
    <property type="entry name" value="P-loop containing nucleoside triphosphate hydrolases"/>
    <property type="match status" value="1"/>
</dbReference>
<keyword evidence="3" id="KW-1185">Reference proteome</keyword>
<organism evidence="2 3">
    <name type="scientific">Streptomyces lunalinharesii</name>
    <dbReference type="NCBI Taxonomy" id="333384"/>
    <lineage>
        <taxon>Bacteria</taxon>
        <taxon>Bacillati</taxon>
        <taxon>Actinomycetota</taxon>
        <taxon>Actinomycetes</taxon>
        <taxon>Kitasatosporales</taxon>
        <taxon>Streptomycetaceae</taxon>
        <taxon>Streptomyces</taxon>
    </lineage>
</organism>
<dbReference type="Proteomes" id="UP001500994">
    <property type="component" value="Unassembled WGS sequence"/>
</dbReference>
<dbReference type="Gene3D" id="1.10.8.730">
    <property type="match status" value="1"/>
</dbReference>
<gene>
    <name evidence="2" type="ORF">GCM10009864_70750</name>
</gene>
<name>A0ABN3SW27_9ACTN</name>
<evidence type="ECO:0000313" key="3">
    <source>
        <dbReference type="Proteomes" id="UP001500994"/>
    </source>
</evidence>
<dbReference type="Pfam" id="PF12846">
    <property type="entry name" value="AAA_10"/>
    <property type="match status" value="1"/>
</dbReference>
<accession>A0ABN3SW27</accession>
<reference evidence="2 3" key="1">
    <citation type="journal article" date="2019" name="Int. J. Syst. Evol. Microbiol.">
        <title>The Global Catalogue of Microorganisms (GCM) 10K type strain sequencing project: providing services to taxonomists for standard genome sequencing and annotation.</title>
        <authorList>
            <consortium name="The Broad Institute Genomics Platform"/>
            <consortium name="The Broad Institute Genome Sequencing Center for Infectious Disease"/>
            <person name="Wu L."/>
            <person name="Ma J."/>
        </authorList>
    </citation>
    <scope>NUCLEOTIDE SEQUENCE [LARGE SCALE GENOMIC DNA]</scope>
    <source>
        <strain evidence="2 3">JCM 16374</strain>
    </source>
</reference>
<keyword evidence="2" id="KW-0547">Nucleotide-binding</keyword>
<dbReference type="EMBL" id="BAAARK010000040">
    <property type="protein sequence ID" value="GAA2686925.1"/>
    <property type="molecule type" value="Genomic_DNA"/>
</dbReference>
<keyword evidence="2" id="KW-0067">ATP-binding</keyword>
<dbReference type="InterPro" id="IPR027417">
    <property type="entry name" value="P-loop_NTPase"/>
</dbReference>